<proteinExistence type="predicted"/>
<gene>
    <name evidence="1" type="ORF">LSAA_70</name>
</gene>
<evidence type="ECO:0000313" key="2">
    <source>
        <dbReference type="Proteomes" id="UP000675881"/>
    </source>
</evidence>
<dbReference type="Proteomes" id="UP000675881">
    <property type="component" value="Unassembled WGS sequence"/>
</dbReference>
<reference evidence="1" key="1">
    <citation type="submission" date="2021-02" db="EMBL/GenBank/DDBJ databases">
        <authorList>
            <person name="Bekaert M."/>
        </authorList>
    </citation>
    <scope>NUCLEOTIDE SEQUENCE</scope>
    <source>
        <strain evidence="1">IoA-00</strain>
    </source>
</reference>
<accession>A0A817F9A7</accession>
<comment type="caution">
    <text evidence="1">The sequence shown here is derived from an EMBL/GenBank/DDBJ whole genome shotgun (WGS) entry which is preliminary data.</text>
</comment>
<keyword evidence="2" id="KW-1185">Reference proteome</keyword>
<name>A0A817F9A7_LEPSM</name>
<dbReference type="AlphaFoldDB" id="A0A817F9A7"/>
<sequence>MCLSIFSSISNETVLCEAMSGDDHLCLVVEAARINDWSKFVDNVYKNKCNALSLKNVKICILLSYLSLGTCSRGFLTVQSSCRRWTVEEISTSIWNVRIDGELKDRHLNQLRTRRMVGWR</sequence>
<evidence type="ECO:0000313" key="1">
    <source>
        <dbReference type="EMBL" id="CAF2741623.1"/>
    </source>
</evidence>
<protein>
    <submittedName>
        <fullName evidence="1">(salmon louse) hypothetical protein</fullName>
    </submittedName>
</protein>
<organism evidence="1 2">
    <name type="scientific">Lepeophtheirus salmonis</name>
    <name type="common">Salmon louse</name>
    <name type="synonym">Caligus salmonis</name>
    <dbReference type="NCBI Taxonomy" id="72036"/>
    <lineage>
        <taxon>Eukaryota</taxon>
        <taxon>Metazoa</taxon>
        <taxon>Ecdysozoa</taxon>
        <taxon>Arthropoda</taxon>
        <taxon>Crustacea</taxon>
        <taxon>Multicrustacea</taxon>
        <taxon>Hexanauplia</taxon>
        <taxon>Copepoda</taxon>
        <taxon>Siphonostomatoida</taxon>
        <taxon>Caligidae</taxon>
        <taxon>Lepeophtheirus</taxon>
    </lineage>
</organism>
<dbReference type="EMBL" id="CAJNVT010000012">
    <property type="protein sequence ID" value="CAF2741623.1"/>
    <property type="molecule type" value="Genomic_DNA"/>
</dbReference>